<accession>M0QMD7</accession>
<dbReference type="Pfam" id="PF12802">
    <property type="entry name" value="MarR_2"/>
    <property type="match status" value="1"/>
</dbReference>
<comment type="caution">
    <text evidence="2">The sequence shown here is derived from an EMBL/GenBank/DDBJ whole genome shotgun (WGS) entry which is preliminary data.</text>
</comment>
<dbReference type="InterPro" id="IPR036388">
    <property type="entry name" value="WH-like_DNA-bd_sf"/>
</dbReference>
<dbReference type="eggNOG" id="COG1846">
    <property type="taxonomic scope" value="Bacteria"/>
</dbReference>
<sequence>MYPALVRGIDGVDATTYPVLSGLLRMGPTTATALAAEIGLDRSVVTRYLSRLESSGYVDRAPDGSDGRATRIELTPQGTAVVHQLRQELRTVCDGILDSWEPDDGDRFAADLERFVGALLGAAVGRDGDPS</sequence>
<evidence type="ECO:0000313" key="2">
    <source>
        <dbReference type="EMBL" id="GAC68572.1"/>
    </source>
</evidence>
<dbReference type="InterPro" id="IPR039422">
    <property type="entry name" value="MarR/SlyA-like"/>
</dbReference>
<dbReference type="PRINTS" id="PR00598">
    <property type="entry name" value="HTHMARR"/>
</dbReference>
<dbReference type="PANTHER" id="PTHR33164">
    <property type="entry name" value="TRANSCRIPTIONAL REGULATOR, MARR FAMILY"/>
    <property type="match status" value="1"/>
</dbReference>
<dbReference type="PROSITE" id="PS50995">
    <property type="entry name" value="HTH_MARR_2"/>
    <property type="match status" value="1"/>
</dbReference>
<dbReference type="SMART" id="SM00347">
    <property type="entry name" value="HTH_MARR"/>
    <property type="match status" value="1"/>
</dbReference>
<evidence type="ECO:0000313" key="3">
    <source>
        <dbReference type="Proteomes" id="UP000011666"/>
    </source>
</evidence>
<keyword evidence="3" id="KW-1185">Reference proteome</keyword>
<organism evidence="2 3">
    <name type="scientific">Gordonia soli NBRC 108243</name>
    <dbReference type="NCBI Taxonomy" id="1223545"/>
    <lineage>
        <taxon>Bacteria</taxon>
        <taxon>Bacillati</taxon>
        <taxon>Actinomycetota</taxon>
        <taxon>Actinomycetes</taxon>
        <taxon>Mycobacteriales</taxon>
        <taxon>Gordoniaceae</taxon>
        <taxon>Gordonia</taxon>
    </lineage>
</organism>
<dbReference type="InterPro" id="IPR036390">
    <property type="entry name" value="WH_DNA-bd_sf"/>
</dbReference>
<dbReference type="PANTHER" id="PTHR33164:SF57">
    <property type="entry name" value="MARR-FAMILY TRANSCRIPTIONAL REGULATOR"/>
    <property type="match status" value="1"/>
</dbReference>
<evidence type="ECO:0000259" key="1">
    <source>
        <dbReference type="PROSITE" id="PS50995"/>
    </source>
</evidence>
<dbReference type="Gene3D" id="1.10.10.10">
    <property type="entry name" value="Winged helix-like DNA-binding domain superfamily/Winged helix DNA-binding domain"/>
    <property type="match status" value="1"/>
</dbReference>
<dbReference type="GO" id="GO:0003700">
    <property type="term" value="F:DNA-binding transcription factor activity"/>
    <property type="evidence" value="ECO:0007669"/>
    <property type="project" value="InterPro"/>
</dbReference>
<name>M0QMD7_9ACTN</name>
<gene>
    <name evidence="2" type="ORF">GS4_16_01020</name>
</gene>
<reference evidence="2 3" key="1">
    <citation type="submission" date="2013-01" db="EMBL/GenBank/DDBJ databases">
        <title>Whole genome shotgun sequence of Gordonia soli NBRC 108243.</title>
        <authorList>
            <person name="Isaki-Nakamura S."/>
            <person name="Hosoyama A."/>
            <person name="Tsuchikane K."/>
            <person name="Ando Y."/>
            <person name="Baba S."/>
            <person name="Ohji S."/>
            <person name="Hamada M."/>
            <person name="Tamura T."/>
            <person name="Yamazoe A."/>
            <person name="Yamazaki S."/>
            <person name="Fujita N."/>
        </authorList>
    </citation>
    <scope>NUCLEOTIDE SEQUENCE [LARGE SCALE GENOMIC DNA]</scope>
    <source>
        <strain evidence="2 3">NBRC 108243</strain>
    </source>
</reference>
<protein>
    <submittedName>
        <fullName evidence="2">Putative MarR family transcriptional regulator</fullName>
    </submittedName>
</protein>
<dbReference type="InterPro" id="IPR000835">
    <property type="entry name" value="HTH_MarR-typ"/>
</dbReference>
<dbReference type="STRING" id="1223545.GS4_16_01020"/>
<proteinExistence type="predicted"/>
<dbReference type="EMBL" id="BANX01000016">
    <property type="protein sequence ID" value="GAC68572.1"/>
    <property type="molecule type" value="Genomic_DNA"/>
</dbReference>
<feature type="domain" description="HTH marR-type" evidence="1">
    <location>
        <begin position="1"/>
        <end position="117"/>
    </location>
</feature>
<dbReference type="GO" id="GO:0006950">
    <property type="term" value="P:response to stress"/>
    <property type="evidence" value="ECO:0007669"/>
    <property type="project" value="TreeGrafter"/>
</dbReference>
<dbReference type="Proteomes" id="UP000011666">
    <property type="component" value="Unassembled WGS sequence"/>
</dbReference>
<dbReference type="SUPFAM" id="SSF46785">
    <property type="entry name" value="Winged helix' DNA-binding domain"/>
    <property type="match status" value="1"/>
</dbReference>
<dbReference type="InterPro" id="IPR011991">
    <property type="entry name" value="ArsR-like_HTH"/>
</dbReference>
<dbReference type="AlphaFoldDB" id="M0QMD7"/>
<dbReference type="CDD" id="cd00090">
    <property type="entry name" value="HTH_ARSR"/>
    <property type="match status" value="1"/>
</dbReference>